<dbReference type="Gene3D" id="2.60.40.10">
    <property type="entry name" value="Immunoglobulins"/>
    <property type="match status" value="1"/>
</dbReference>
<dbReference type="PANTHER" id="PTHR47466">
    <property type="match status" value="1"/>
</dbReference>
<evidence type="ECO:0000256" key="3">
    <source>
        <dbReference type="ARBA" id="ARBA00022723"/>
    </source>
</evidence>
<evidence type="ECO:0000313" key="12">
    <source>
        <dbReference type="Proteomes" id="UP000650081"/>
    </source>
</evidence>
<gene>
    <name evidence="11" type="ORF">H9S92_02355</name>
</gene>
<dbReference type="Pfam" id="PF13585">
    <property type="entry name" value="CHU_C"/>
    <property type="match status" value="1"/>
</dbReference>
<comment type="similarity">
    <text evidence="1">Belongs to the peptidase M43B family.</text>
</comment>
<protein>
    <submittedName>
        <fullName evidence="11">Gliding motility-associated C-terminal domain-containing protein</fullName>
    </submittedName>
</protein>
<evidence type="ECO:0000259" key="10">
    <source>
        <dbReference type="Pfam" id="PF05572"/>
    </source>
</evidence>
<keyword evidence="8" id="KW-1015">Disulfide bond</keyword>
<feature type="domain" description="Peptidase M43 pregnancy-associated plasma-A" evidence="10">
    <location>
        <begin position="165"/>
        <end position="318"/>
    </location>
</feature>
<dbReference type="SUPFAM" id="SSF49299">
    <property type="entry name" value="PKD domain"/>
    <property type="match status" value="1"/>
</dbReference>
<accession>A0A923T636</accession>
<evidence type="ECO:0000256" key="1">
    <source>
        <dbReference type="ARBA" id="ARBA00008721"/>
    </source>
</evidence>
<evidence type="ECO:0000313" key="11">
    <source>
        <dbReference type="EMBL" id="MBC6992995.1"/>
    </source>
</evidence>
<comment type="caution">
    <text evidence="11">The sequence shown here is derived from an EMBL/GenBank/DDBJ whole genome shotgun (WGS) entry which is preliminary data.</text>
</comment>
<keyword evidence="4 9" id="KW-0732">Signal</keyword>
<dbReference type="Pfam" id="PF05572">
    <property type="entry name" value="Peptidase_M43"/>
    <property type="match status" value="1"/>
</dbReference>
<keyword evidence="3" id="KW-0479">Metal-binding</keyword>
<dbReference type="GO" id="GO:0008237">
    <property type="term" value="F:metallopeptidase activity"/>
    <property type="evidence" value="ECO:0007669"/>
    <property type="project" value="UniProtKB-KW"/>
</dbReference>
<evidence type="ECO:0000256" key="5">
    <source>
        <dbReference type="ARBA" id="ARBA00022801"/>
    </source>
</evidence>
<name>A0A923T636_9BACT</name>
<dbReference type="Gene3D" id="3.40.390.10">
    <property type="entry name" value="Collagenase (Catalytic Domain)"/>
    <property type="match status" value="1"/>
</dbReference>
<dbReference type="CDD" id="cd00146">
    <property type="entry name" value="PKD"/>
    <property type="match status" value="1"/>
</dbReference>
<sequence length="2108" mass="225687">MHTFLRLATLALLLHANALFAQAISTDPVLNCGATEKTEALHLVYPAYLQLEKKLEQAWSAYAQKGRAAGKSNPPPFTLPIVFHIVHENGAENISNAAVERGLAYANEAFANVGYYDQGTGVNTQIQFCLARRDPDNNPTNGINRIVSPLTNLDSNDDRDLKDLSRWNTREYINVWVVKEICGLGLGCGVAGYAYYPSAHGSGIDGIVMEARWLAGDEAAAGVLIHELGHYLGLRHTFDGGCTNDDCTRDGDAVCDTPPDQSKAAVPCTGTANSCTTDVNSGFATDQNDMFINYMDYGHFRCYSAFTAGQRDRMHFFIDGIRRSLLESRGCQDPCPAVVTANFSGGDVTVDVGTTINFTNLSSNGDRYTWTNGNTIFSTTFNASFTFNSNGTYRITLVVESDDNLCQSATITQTVRVVCPVTASFDVPALVYVNVGDTLRNTSTNASTFRWTVDGTQVSTAEDYPFTFTATGLRRVCLETSNGLCGDNYCRSVFVREPPCTGPGCDGGGADDCGEAFAYAYEQPGGQAEGHLNCVVPATGGFFAAGDLYGQPLVMLINGDGTSAWQTQLYPPGFDGTVTSMIIDQNGLLAGIGFTGGDESPRAFAFQLDPADGSVIWANAYGGNLGSQAVGPRFTSIFHTGPSAPYTLLGATDQASITAGQPSASFFQLATADGALGAINVRYNDGSQSRLVDAVYDPTSALFYAVGSSSGAAGGSSPLLVALNAAGTVQWAKRLNDFNGGTTEGLSIDLDGGDLVVLATNAAANPATGKAFRLWKTDLLGNTTWIRQLTPSAAFSPERVRVHPNGYLLLGNNTSTVRQCLIQTDRDGNGLWAQAYDNQLGQTRFPADRLRVDLDRILLPTSLEPGFSVPALLRLGPAGNPPGECPQGGPLELEESQLQGRSLDQQLGTQSFQMEREAFFFEPAFLALNPESCRDTCPIPPPDTVPCGAPFFLQYTEADAVDMTAFSAVVPALGQYFVGGSSNGNAIVLSINRDGTINWKHRFDQDAADGVVTDLKMDSNGMIIGTADSEFGGLAFRINARTGEVQWARNYTSNPVFHPTTILERSPGGDFLVLGKTNEGPDRPAAGALFPLARTTGLPKATNFLTLSASEETGIADAVVDPRNGNVYTVTTLREPQQSRAVLTLIRPDNSVGWSRALWDFTLSDDTIPQDRGAFLHLEENYRIGPANAIVLVVGANPAQQTPFAQIAGQNFLVDITEDYTRRLTITFFGNAFNYRLHDFAYPPNSGPINLAYNELTRSHVLFTNISERGLEYKNWGPATETAKSSMATDESHVLIAGRNTLTGGPVLVGHAITQLGAEFCQPVDQETLTIFPVLSGSRSREELIQNDLDLGVAFFSNTATFGDFPLFLDPAASCQPDCPVPEICDNGIDDDDDGFVDCEDPDLVTDCCCLDSLTVDLGPDARLCPGELLGAQTNRSGVTYLWSTGATTDSIAIDQPGDYWVEVTDSCGNIASDTLTLHLRPRPNLQLGPDTVLCSNAVIPLLAQDGFASYEWVDGSTEKRFTAYDAGVYWVVATDSCGGVQRDTVRVSINPVTEIDLGRDTTICPGDTLRFQLSGFSNYQWSQSSFIDCTNCPEIRFAPTADTLLLVSADLGPGCISSDSIRVRIFPLTGLRDSAFLCPGDSVIFGENTLFSAGQYLAVQTVNGCERTDTLDVFELPETLLRDTVQACAGTAVDIFGSPTTQAGEYSQTFTAANGCDSTVVIRLEILETPLRSDTLRICQGDSVFLFGQFRRTAGLYEDRQTAANGCDSTHRVLLEVANLTISTRELNPDCGGAAAGAGEVLVNSNGRPFVVRWNTGDLTSSIVGLPAGDYSVTVTTDDGCSATETLTISSATFRPISIAAEAETCPGENDGILRISGGTLGNSYSLDGGTTVFEDSLRTGLAPGNYELWATDAQGCTQQLAFSVGVAAPLFINLPADQSIRFGDSVNVVPISNLPAGVSLTWGSSLGDSCRACPSLTLRPVSTVVVNVTMSDDRACVATDETTIRVLRDNLFYVPNAFSPNGDGVNDFFRIFPGPAVERILTLAVYDRWGGRVFLAEDRDPEDALAAWDGTLPGRDPNLGVYVYVVEVRLFTGEVVKEAGEVMVLR</sequence>
<feature type="signal peptide" evidence="9">
    <location>
        <begin position="1"/>
        <end position="23"/>
    </location>
</feature>
<keyword evidence="6" id="KW-0862">Zinc</keyword>
<reference evidence="11" key="1">
    <citation type="submission" date="2020-08" db="EMBL/GenBank/DDBJ databases">
        <title>Lewinella bacteria from marine environments.</title>
        <authorList>
            <person name="Zhong Y."/>
        </authorList>
    </citation>
    <scope>NUCLEOTIDE SEQUENCE</scope>
    <source>
        <strain evidence="11">KCTC 42187</strain>
    </source>
</reference>
<evidence type="ECO:0000256" key="7">
    <source>
        <dbReference type="ARBA" id="ARBA00023049"/>
    </source>
</evidence>
<evidence type="ECO:0000256" key="4">
    <source>
        <dbReference type="ARBA" id="ARBA00022729"/>
    </source>
</evidence>
<dbReference type="InterPro" id="IPR013783">
    <property type="entry name" value="Ig-like_fold"/>
</dbReference>
<keyword evidence="7" id="KW-0482">Metalloprotease</keyword>
<dbReference type="RefSeq" id="WP_187465122.1">
    <property type="nucleotide sequence ID" value="NZ_JACSIT010000048.1"/>
</dbReference>
<dbReference type="InterPro" id="IPR024079">
    <property type="entry name" value="MetalloPept_cat_dom_sf"/>
</dbReference>
<keyword evidence="5" id="KW-0378">Hydrolase</keyword>
<dbReference type="InterPro" id="IPR035986">
    <property type="entry name" value="PKD_dom_sf"/>
</dbReference>
<evidence type="ECO:0000256" key="2">
    <source>
        <dbReference type="ARBA" id="ARBA00022670"/>
    </source>
</evidence>
<keyword evidence="2" id="KW-0645">Protease</keyword>
<dbReference type="GO" id="GO:0046872">
    <property type="term" value="F:metal ion binding"/>
    <property type="evidence" value="ECO:0007669"/>
    <property type="project" value="UniProtKB-KW"/>
</dbReference>
<evidence type="ECO:0000256" key="6">
    <source>
        <dbReference type="ARBA" id="ARBA00022833"/>
    </source>
</evidence>
<dbReference type="InterPro" id="IPR011047">
    <property type="entry name" value="Quinoprotein_ADH-like_sf"/>
</dbReference>
<dbReference type="SUPFAM" id="SSF50998">
    <property type="entry name" value="Quinoprotein alcohol dehydrogenase-like"/>
    <property type="match status" value="1"/>
</dbReference>
<dbReference type="EMBL" id="JACSIT010000048">
    <property type="protein sequence ID" value="MBC6992995.1"/>
    <property type="molecule type" value="Genomic_DNA"/>
</dbReference>
<dbReference type="Proteomes" id="UP000650081">
    <property type="component" value="Unassembled WGS sequence"/>
</dbReference>
<organism evidence="11 12">
    <name type="scientific">Neolewinella lacunae</name>
    <dbReference type="NCBI Taxonomy" id="1517758"/>
    <lineage>
        <taxon>Bacteria</taxon>
        <taxon>Pseudomonadati</taxon>
        <taxon>Bacteroidota</taxon>
        <taxon>Saprospiria</taxon>
        <taxon>Saprospirales</taxon>
        <taxon>Lewinellaceae</taxon>
        <taxon>Neolewinella</taxon>
    </lineage>
</organism>
<evidence type="ECO:0000256" key="9">
    <source>
        <dbReference type="SAM" id="SignalP"/>
    </source>
</evidence>
<feature type="chain" id="PRO_5037931782" evidence="9">
    <location>
        <begin position="24"/>
        <end position="2108"/>
    </location>
</feature>
<keyword evidence="12" id="KW-1185">Reference proteome</keyword>
<dbReference type="GO" id="GO:0006508">
    <property type="term" value="P:proteolysis"/>
    <property type="evidence" value="ECO:0007669"/>
    <property type="project" value="UniProtKB-KW"/>
</dbReference>
<dbReference type="InterPro" id="IPR008754">
    <property type="entry name" value="Peptidase_M43"/>
</dbReference>
<proteinExistence type="inferred from homology"/>
<dbReference type="PANTHER" id="PTHR47466:SF1">
    <property type="entry name" value="METALLOPROTEASE MEP1 (AFU_ORTHOLOGUE AFUA_1G07730)-RELATED"/>
    <property type="match status" value="1"/>
</dbReference>
<evidence type="ECO:0000256" key="8">
    <source>
        <dbReference type="ARBA" id="ARBA00023157"/>
    </source>
</evidence>
<dbReference type="SUPFAM" id="SSF55486">
    <property type="entry name" value="Metalloproteases ('zincins'), catalytic domain"/>
    <property type="match status" value="1"/>
</dbReference>